<sequence>MSTSIDPTATDNRTPIEFVLLTLEQYLDEIIKPAYQQPHGLKQHHLLILTKHKLYKPFIFAQTELSPVMINAVMQDLTRLESVIAYILFADGFELDTPDEINPQARIMLHPDRKRVLKVNTYIKEGALCRTYQVGIDEKYKCQVQEGKDYWMKPEEPIYGFSNPFFKKDCIDKLPKEELEKVSGTIQKTLKAHIKRHKDKDLKIEHEIETDENQ</sequence>
<name>A0AA86UY47_9EUKA</name>
<proteinExistence type="predicted"/>
<evidence type="ECO:0000313" key="3">
    <source>
        <dbReference type="Proteomes" id="UP001642409"/>
    </source>
</evidence>
<organism evidence="1">
    <name type="scientific">Hexamita inflata</name>
    <dbReference type="NCBI Taxonomy" id="28002"/>
    <lineage>
        <taxon>Eukaryota</taxon>
        <taxon>Metamonada</taxon>
        <taxon>Diplomonadida</taxon>
        <taxon>Hexamitidae</taxon>
        <taxon>Hexamitinae</taxon>
        <taxon>Hexamita</taxon>
    </lineage>
</organism>
<gene>
    <name evidence="1" type="ORF">HINF_LOCUS40173</name>
    <name evidence="2" type="ORF">HINF_LOCUS72673</name>
</gene>
<dbReference type="AlphaFoldDB" id="A0AA86UY47"/>
<keyword evidence="3" id="KW-1185">Reference proteome</keyword>
<comment type="caution">
    <text evidence="1">The sequence shown here is derived from an EMBL/GenBank/DDBJ whole genome shotgun (WGS) entry which is preliminary data.</text>
</comment>
<protein>
    <submittedName>
        <fullName evidence="1">Uncharacterized protein</fullName>
    </submittedName>
</protein>
<accession>A0AA86UY47</accession>
<evidence type="ECO:0000313" key="2">
    <source>
        <dbReference type="EMBL" id="CAL6104210.1"/>
    </source>
</evidence>
<reference evidence="1" key="1">
    <citation type="submission" date="2023-06" db="EMBL/GenBank/DDBJ databases">
        <authorList>
            <person name="Kurt Z."/>
        </authorList>
    </citation>
    <scope>NUCLEOTIDE SEQUENCE</scope>
</reference>
<evidence type="ECO:0000313" key="1">
    <source>
        <dbReference type="EMBL" id="CAI9952528.1"/>
    </source>
</evidence>
<reference evidence="2 3" key="2">
    <citation type="submission" date="2024-07" db="EMBL/GenBank/DDBJ databases">
        <authorList>
            <person name="Akdeniz Z."/>
        </authorList>
    </citation>
    <scope>NUCLEOTIDE SEQUENCE [LARGE SCALE GENOMIC DNA]</scope>
</reference>
<dbReference type="EMBL" id="CAXDID020000580">
    <property type="protein sequence ID" value="CAL6104210.1"/>
    <property type="molecule type" value="Genomic_DNA"/>
</dbReference>
<dbReference type="Proteomes" id="UP001642409">
    <property type="component" value="Unassembled WGS sequence"/>
</dbReference>
<dbReference type="EMBL" id="CATOUU010000833">
    <property type="protein sequence ID" value="CAI9952528.1"/>
    <property type="molecule type" value="Genomic_DNA"/>
</dbReference>